<dbReference type="AlphaFoldDB" id="A0A8S4ART4"/>
<organism evidence="8 9">
    <name type="scientific">Menidia menidia</name>
    <name type="common">Atlantic silverside</name>
    <dbReference type="NCBI Taxonomy" id="238744"/>
    <lineage>
        <taxon>Eukaryota</taxon>
        <taxon>Metazoa</taxon>
        <taxon>Chordata</taxon>
        <taxon>Craniata</taxon>
        <taxon>Vertebrata</taxon>
        <taxon>Euteleostomi</taxon>
        <taxon>Actinopterygii</taxon>
        <taxon>Neopterygii</taxon>
        <taxon>Teleostei</taxon>
        <taxon>Neoteleostei</taxon>
        <taxon>Acanthomorphata</taxon>
        <taxon>Ovalentaria</taxon>
        <taxon>Atherinomorphae</taxon>
        <taxon>Atheriniformes</taxon>
        <taxon>Atherinopsidae</taxon>
        <taxon>Menidiinae</taxon>
        <taxon>Menidia</taxon>
    </lineage>
</organism>
<keyword evidence="3 6" id="KW-0479">Metal-binding</keyword>
<evidence type="ECO:0000313" key="8">
    <source>
        <dbReference type="EMBL" id="CAG5886784.1"/>
    </source>
</evidence>
<dbReference type="GO" id="GO:0001666">
    <property type="term" value="P:response to hypoxia"/>
    <property type="evidence" value="ECO:0007669"/>
    <property type="project" value="TreeGrafter"/>
</dbReference>
<protein>
    <recommendedName>
        <fullName evidence="1">LIM domain-containing protein 1</fullName>
    </recommendedName>
</protein>
<keyword evidence="5 6" id="KW-0440">LIM domain</keyword>
<dbReference type="GO" id="GO:0046872">
    <property type="term" value="F:metal ion binding"/>
    <property type="evidence" value="ECO:0007669"/>
    <property type="project" value="UniProtKB-KW"/>
</dbReference>
<dbReference type="Proteomes" id="UP000677803">
    <property type="component" value="Unassembled WGS sequence"/>
</dbReference>
<dbReference type="GO" id="GO:0005912">
    <property type="term" value="C:adherens junction"/>
    <property type="evidence" value="ECO:0007669"/>
    <property type="project" value="TreeGrafter"/>
</dbReference>
<evidence type="ECO:0000256" key="3">
    <source>
        <dbReference type="ARBA" id="ARBA00022723"/>
    </source>
</evidence>
<dbReference type="OrthoDB" id="25414at2759"/>
<dbReference type="PROSITE" id="PS00478">
    <property type="entry name" value="LIM_DOMAIN_1"/>
    <property type="match status" value="2"/>
</dbReference>
<reference evidence="8" key="1">
    <citation type="submission" date="2021-05" db="EMBL/GenBank/DDBJ databases">
        <authorList>
            <person name="Tigano A."/>
        </authorList>
    </citation>
    <scope>NUCLEOTIDE SEQUENCE</scope>
</reference>
<dbReference type="GO" id="GO:0035331">
    <property type="term" value="P:negative regulation of hippo signaling"/>
    <property type="evidence" value="ECO:0007669"/>
    <property type="project" value="TreeGrafter"/>
</dbReference>
<evidence type="ECO:0000256" key="2">
    <source>
        <dbReference type="ARBA" id="ARBA00022491"/>
    </source>
</evidence>
<dbReference type="GO" id="GO:0003714">
    <property type="term" value="F:transcription corepressor activity"/>
    <property type="evidence" value="ECO:0007669"/>
    <property type="project" value="TreeGrafter"/>
</dbReference>
<dbReference type="SUPFAM" id="SSF57716">
    <property type="entry name" value="Glucocorticoid receptor-like (DNA-binding domain)"/>
    <property type="match status" value="2"/>
</dbReference>
<evidence type="ECO:0000256" key="4">
    <source>
        <dbReference type="ARBA" id="ARBA00022833"/>
    </source>
</evidence>
<name>A0A8S4ART4_9TELE</name>
<evidence type="ECO:0000259" key="7">
    <source>
        <dbReference type="PROSITE" id="PS50023"/>
    </source>
</evidence>
<dbReference type="PANTHER" id="PTHR24219">
    <property type="entry name" value="LIM DOMAIN-CONTAINING PROTEIN JUB"/>
    <property type="match status" value="1"/>
</dbReference>
<dbReference type="PROSITE" id="PS50023">
    <property type="entry name" value="LIM_DOMAIN_2"/>
    <property type="match status" value="2"/>
</dbReference>
<dbReference type="PANTHER" id="PTHR24219:SF3">
    <property type="entry name" value="LIM DOMAIN-CONTAINING PROTEIN 1"/>
    <property type="match status" value="1"/>
</dbReference>
<dbReference type="InterPro" id="IPR001781">
    <property type="entry name" value="Znf_LIM"/>
</dbReference>
<dbReference type="GO" id="GO:0005667">
    <property type="term" value="C:transcription regulator complex"/>
    <property type="evidence" value="ECO:0007669"/>
    <property type="project" value="TreeGrafter"/>
</dbReference>
<evidence type="ECO:0000256" key="6">
    <source>
        <dbReference type="PROSITE-ProRule" id="PRU00125"/>
    </source>
</evidence>
<dbReference type="Pfam" id="PF00412">
    <property type="entry name" value="LIM"/>
    <property type="match status" value="2"/>
</dbReference>
<dbReference type="GO" id="GO:0007010">
    <property type="term" value="P:cytoskeleton organization"/>
    <property type="evidence" value="ECO:0007669"/>
    <property type="project" value="TreeGrafter"/>
</dbReference>
<dbReference type="GO" id="GO:0000932">
    <property type="term" value="C:P-body"/>
    <property type="evidence" value="ECO:0007669"/>
    <property type="project" value="TreeGrafter"/>
</dbReference>
<accession>A0A8S4ART4</accession>
<sequence>MLKDDSFGVDIHFLLHGTCAQRSGGRGSQLALQLSALHVKLDPQTVALLQTTEESLEEMEPRPSPGLCFGSCTRCRKPVSGPAGACQAMGHLFHNSCFTCSVCSKPLSGKPFFTVSGLIYCEDDFLFSGVHPSQEVCDSCGCSVEDFVLQACGKSYHPSCFRCVVCRQELEGQAFALDSDSRVYCVSDYHRVQAPHCDTCGMPILPTEGSTESIRVASSNKYYHIECYSGEVNLI</sequence>
<gene>
    <name evidence="8" type="ORF">MMEN_LOCUS5997</name>
</gene>
<dbReference type="EMBL" id="CAJRST010005557">
    <property type="protein sequence ID" value="CAG5886784.1"/>
    <property type="molecule type" value="Genomic_DNA"/>
</dbReference>
<proteinExistence type="predicted"/>
<feature type="domain" description="LIM zinc-binding" evidence="7">
    <location>
        <begin position="135"/>
        <end position="195"/>
    </location>
</feature>
<evidence type="ECO:0000256" key="1">
    <source>
        <dbReference type="ARBA" id="ARBA00015501"/>
    </source>
</evidence>
<dbReference type="InterPro" id="IPR047172">
    <property type="entry name" value="Ajuba-like"/>
</dbReference>
<dbReference type="SMART" id="SM00132">
    <property type="entry name" value="LIM"/>
    <property type="match status" value="2"/>
</dbReference>
<keyword evidence="2" id="KW-0678">Repressor</keyword>
<evidence type="ECO:0000256" key="5">
    <source>
        <dbReference type="ARBA" id="ARBA00023038"/>
    </source>
</evidence>
<evidence type="ECO:0000313" key="9">
    <source>
        <dbReference type="Proteomes" id="UP000677803"/>
    </source>
</evidence>
<comment type="caution">
    <text evidence="8">The sequence shown here is derived from an EMBL/GenBank/DDBJ whole genome shotgun (WGS) entry which is preliminary data.</text>
</comment>
<keyword evidence="4 6" id="KW-0862">Zinc</keyword>
<keyword evidence="9" id="KW-1185">Reference proteome</keyword>
<feature type="domain" description="LIM zinc-binding" evidence="7">
    <location>
        <begin position="70"/>
        <end position="131"/>
    </location>
</feature>
<dbReference type="Gene3D" id="2.10.110.10">
    <property type="entry name" value="Cysteine Rich Protein"/>
    <property type="match status" value="3"/>
</dbReference>
<dbReference type="GO" id="GO:0005634">
    <property type="term" value="C:nucleus"/>
    <property type="evidence" value="ECO:0007669"/>
    <property type="project" value="TreeGrafter"/>
</dbReference>